<dbReference type="GO" id="GO:0015293">
    <property type="term" value="F:symporter activity"/>
    <property type="evidence" value="ECO:0007669"/>
    <property type="project" value="TreeGrafter"/>
</dbReference>
<feature type="transmembrane region" description="Helical" evidence="8">
    <location>
        <begin position="272"/>
        <end position="289"/>
    </location>
</feature>
<feature type="transmembrane region" description="Helical" evidence="8">
    <location>
        <begin position="133"/>
        <end position="153"/>
    </location>
</feature>
<keyword evidence="3" id="KW-1003">Cell membrane</keyword>
<dbReference type="PANTHER" id="PTHR10590:SF4">
    <property type="entry name" value="SOLUTE CARRIER FAMILY 28 MEMBER 3"/>
    <property type="match status" value="1"/>
</dbReference>
<feature type="transmembrane region" description="Helical" evidence="8">
    <location>
        <begin position="635"/>
        <end position="657"/>
    </location>
</feature>
<comment type="caution">
    <text evidence="12">The sequence shown here is derived from an EMBL/GenBank/DDBJ whole genome shotgun (WGS) entry which is preliminary data.</text>
</comment>
<feature type="compositionally biased region" description="Polar residues" evidence="7">
    <location>
        <begin position="20"/>
        <end position="29"/>
    </location>
</feature>
<name>A0AAD5TPV7_9FUNG</name>
<dbReference type="PANTHER" id="PTHR10590">
    <property type="entry name" value="SODIUM/NUCLEOSIDE COTRANSPORTER"/>
    <property type="match status" value="1"/>
</dbReference>
<dbReference type="Pfam" id="PF01773">
    <property type="entry name" value="Nucleos_tra2_N"/>
    <property type="match status" value="1"/>
</dbReference>
<feature type="transmembrane region" description="Helical" evidence="8">
    <location>
        <begin position="213"/>
        <end position="232"/>
    </location>
</feature>
<feature type="domain" description="Concentrative nucleoside transporter C-terminal" evidence="10">
    <location>
        <begin position="431"/>
        <end position="658"/>
    </location>
</feature>
<comment type="similarity">
    <text evidence="2">Belongs to the concentrative nucleoside transporter (CNT) (TC 2.A.41) family.</text>
</comment>
<evidence type="ECO:0000256" key="5">
    <source>
        <dbReference type="ARBA" id="ARBA00022989"/>
    </source>
</evidence>
<evidence type="ECO:0000256" key="7">
    <source>
        <dbReference type="SAM" id="MobiDB-lite"/>
    </source>
</evidence>
<feature type="transmembrane region" description="Helical" evidence="8">
    <location>
        <begin position="534"/>
        <end position="552"/>
    </location>
</feature>
<dbReference type="Proteomes" id="UP001212152">
    <property type="component" value="Unassembled WGS sequence"/>
</dbReference>
<feature type="transmembrane region" description="Helical" evidence="8">
    <location>
        <begin position="360"/>
        <end position="381"/>
    </location>
</feature>
<feature type="transmembrane region" description="Helical" evidence="8">
    <location>
        <begin position="402"/>
        <end position="424"/>
    </location>
</feature>
<dbReference type="GO" id="GO:0005337">
    <property type="term" value="F:nucleoside transmembrane transporter activity"/>
    <property type="evidence" value="ECO:0007669"/>
    <property type="project" value="InterPro"/>
</dbReference>
<feature type="region of interest" description="Disordered" evidence="7">
    <location>
        <begin position="1"/>
        <end position="56"/>
    </location>
</feature>
<feature type="transmembrane region" description="Helical" evidence="8">
    <location>
        <begin position="165"/>
        <end position="181"/>
    </location>
</feature>
<proteinExistence type="inferred from homology"/>
<dbReference type="AlphaFoldDB" id="A0AAD5TPV7"/>
<evidence type="ECO:0000256" key="4">
    <source>
        <dbReference type="ARBA" id="ARBA00022692"/>
    </source>
</evidence>
<feature type="domain" description="Concentrative nucleoside transporter N-terminal" evidence="9">
    <location>
        <begin position="248"/>
        <end position="320"/>
    </location>
</feature>
<evidence type="ECO:0000256" key="2">
    <source>
        <dbReference type="ARBA" id="ARBA00009033"/>
    </source>
</evidence>
<dbReference type="Pfam" id="PF07670">
    <property type="entry name" value="Gate"/>
    <property type="match status" value="1"/>
</dbReference>
<evidence type="ECO:0000256" key="8">
    <source>
        <dbReference type="SAM" id="Phobius"/>
    </source>
</evidence>
<organism evidence="12 13">
    <name type="scientific">Geranomyces variabilis</name>
    <dbReference type="NCBI Taxonomy" id="109894"/>
    <lineage>
        <taxon>Eukaryota</taxon>
        <taxon>Fungi</taxon>
        <taxon>Fungi incertae sedis</taxon>
        <taxon>Chytridiomycota</taxon>
        <taxon>Chytridiomycota incertae sedis</taxon>
        <taxon>Chytridiomycetes</taxon>
        <taxon>Spizellomycetales</taxon>
        <taxon>Powellomycetaceae</taxon>
        <taxon>Geranomyces</taxon>
    </lineage>
</organism>
<feature type="transmembrane region" description="Helical" evidence="8">
    <location>
        <begin position="244"/>
        <end position="260"/>
    </location>
</feature>
<dbReference type="GO" id="GO:0005886">
    <property type="term" value="C:plasma membrane"/>
    <property type="evidence" value="ECO:0007669"/>
    <property type="project" value="UniProtKB-SubCell"/>
</dbReference>
<feature type="compositionally biased region" description="Polar residues" evidence="7">
    <location>
        <begin position="1"/>
        <end position="11"/>
    </location>
</feature>
<dbReference type="InterPro" id="IPR011657">
    <property type="entry name" value="CNT_C_dom"/>
</dbReference>
<evidence type="ECO:0000259" key="11">
    <source>
        <dbReference type="Pfam" id="PF07670"/>
    </source>
</evidence>
<evidence type="ECO:0000313" key="12">
    <source>
        <dbReference type="EMBL" id="KAJ3181434.1"/>
    </source>
</evidence>
<dbReference type="InterPro" id="IPR008276">
    <property type="entry name" value="C_nuclsd_transpt"/>
</dbReference>
<sequence length="661" mass="72346">MYNNDTPTTPASEHLPPARTASNHSLRNVDQQQQSHDDHHLAAAAQGSDNGSLRHDHTHTELAGTFVDPITIHELAREEKFREAAAVADEKTGHGGHGHGGEPIPVDELLDDEEIRRRQEAKPLFGKRSAREFGIHLTLWLLLTGFTIALWVLGHDNNGNKKDGYAFWTVCWAFVTLRFIARHVCITKLFWNPLGRVWNATAVNGTKNIPRQILYGALLVVTLGCMLLTALFTNSDESSRGQRVQSWAGVLFILSIGVLSSRNRRAINLQTVAVGIFLQFVFGLLVLKWQTGTDIFQWFSNFINTFLGYSHGGLEFLLGPTAPTSFAVNVLPAIIFFCSFIQVVYYWGGMQYLVQTLGRFMMYMMDTSGAESIVAAASPFVGQVENALLVLPFVEYMTKSELHAIMCCGFATISGSVLAGYVAIVHDARLILTACIMSIPASLVLTKLRFPEEEPSITKGKITVPPTKEKDVNFLHAAGNGAATGAQLVILISATLLALISLYNAANDLVGWCFDMLNIHRPSIIDSTLVHPDWISISFILSYPFCIVAWFLGVSSDQARLAGEVMAQKMVVNEFFAYTTLQGLTSPDKVTGEIRLDKRAFHILAFALCGFANIGSIGIQVSALGAISPNRKKELAQLAVSAMLLGTLATWMTAAVAGTMI</sequence>
<reference evidence="12" key="1">
    <citation type="submission" date="2020-05" db="EMBL/GenBank/DDBJ databases">
        <title>Phylogenomic resolution of chytrid fungi.</title>
        <authorList>
            <person name="Stajich J.E."/>
            <person name="Amses K."/>
            <person name="Simmons R."/>
            <person name="Seto K."/>
            <person name="Myers J."/>
            <person name="Bonds A."/>
            <person name="Quandt C.A."/>
            <person name="Barry K."/>
            <person name="Liu P."/>
            <person name="Grigoriev I."/>
            <person name="Longcore J.E."/>
            <person name="James T.Y."/>
        </authorList>
    </citation>
    <scope>NUCLEOTIDE SEQUENCE</scope>
    <source>
        <strain evidence="12">JEL0379</strain>
    </source>
</reference>
<dbReference type="Pfam" id="PF07662">
    <property type="entry name" value="Nucleos_tra2_C"/>
    <property type="match status" value="1"/>
</dbReference>
<accession>A0AAD5TPV7</accession>
<dbReference type="InterPro" id="IPR011642">
    <property type="entry name" value="Gate_dom"/>
</dbReference>
<evidence type="ECO:0000259" key="10">
    <source>
        <dbReference type="Pfam" id="PF07662"/>
    </source>
</evidence>
<feature type="transmembrane region" description="Helical" evidence="8">
    <location>
        <begin position="488"/>
        <end position="506"/>
    </location>
</feature>
<comment type="subcellular location">
    <subcellularLocation>
        <location evidence="1">Cell membrane</location>
        <topology evidence="1">Multi-pass membrane protein</topology>
    </subcellularLocation>
</comment>
<keyword evidence="4 8" id="KW-0812">Transmembrane</keyword>
<evidence type="ECO:0000256" key="1">
    <source>
        <dbReference type="ARBA" id="ARBA00004651"/>
    </source>
</evidence>
<protein>
    <submittedName>
        <fullName evidence="12">Uncharacterized protein</fullName>
    </submittedName>
</protein>
<keyword evidence="6 8" id="KW-0472">Membrane</keyword>
<feature type="transmembrane region" description="Helical" evidence="8">
    <location>
        <begin position="326"/>
        <end position="348"/>
    </location>
</feature>
<dbReference type="EMBL" id="JADGJQ010000012">
    <property type="protein sequence ID" value="KAJ3181434.1"/>
    <property type="molecule type" value="Genomic_DNA"/>
</dbReference>
<evidence type="ECO:0000256" key="3">
    <source>
        <dbReference type="ARBA" id="ARBA00022475"/>
    </source>
</evidence>
<evidence type="ECO:0000313" key="13">
    <source>
        <dbReference type="Proteomes" id="UP001212152"/>
    </source>
</evidence>
<keyword evidence="13" id="KW-1185">Reference proteome</keyword>
<feature type="transmembrane region" description="Helical" evidence="8">
    <location>
        <begin position="603"/>
        <end position="623"/>
    </location>
</feature>
<evidence type="ECO:0000259" key="9">
    <source>
        <dbReference type="Pfam" id="PF01773"/>
    </source>
</evidence>
<evidence type="ECO:0000256" key="6">
    <source>
        <dbReference type="ARBA" id="ARBA00023136"/>
    </source>
</evidence>
<dbReference type="InterPro" id="IPR002668">
    <property type="entry name" value="CNT_N_dom"/>
</dbReference>
<keyword evidence="5 8" id="KW-1133">Transmembrane helix</keyword>
<gene>
    <name evidence="12" type="ORF">HDU87_001041</name>
</gene>
<feature type="domain" description="Nucleoside transporter/FeoB GTPase Gate" evidence="11">
    <location>
        <begin position="328"/>
        <end position="425"/>
    </location>
</feature>